<reference evidence="3 4" key="2">
    <citation type="journal article" date="2013" name="PLoS ONE">
        <title>INDIGO - INtegrated Data Warehouse of MIcrobial GenOmes with Examples from the Red Sea Extremophiles.</title>
        <authorList>
            <person name="Alam I."/>
            <person name="Antunes A."/>
            <person name="Kamau A.A."/>
            <person name="Ba Alawi W."/>
            <person name="Kalkatawi M."/>
            <person name="Stingl U."/>
            <person name="Bajic V.B."/>
        </authorList>
    </citation>
    <scope>NUCLEOTIDE SEQUENCE [LARGE SCALE GENOMIC DNA]</scope>
    <source>
        <strain evidence="3 4">E1L3A</strain>
    </source>
</reference>
<dbReference type="EMBL" id="AFNV02000007">
    <property type="protein sequence ID" value="ERJ19722.1"/>
    <property type="molecule type" value="Genomic_DNA"/>
</dbReference>
<dbReference type="eggNOG" id="COG2267">
    <property type="taxonomic scope" value="Bacteria"/>
</dbReference>
<dbReference type="GO" id="GO:0018785">
    <property type="term" value="F:haloacetate dehalogenase activity"/>
    <property type="evidence" value="ECO:0007669"/>
    <property type="project" value="UniProtKB-EC"/>
</dbReference>
<feature type="compositionally biased region" description="Polar residues" evidence="1">
    <location>
        <begin position="301"/>
        <end position="317"/>
    </location>
</feature>
<gene>
    <name evidence="3" type="ORF">SSPSH_001183</name>
</gene>
<evidence type="ECO:0000256" key="1">
    <source>
        <dbReference type="SAM" id="MobiDB-lite"/>
    </source>
</evidence>
<keyword evidence="4" id="KW-1185">Reference proteome</keyword>
<accession>U2ENL6</accession>
<sequence length="317" mass="34827">MTNHDNNAEHSGAPALVRGDGVDLACYADGPTDAPVLVFVHGYPDNHGVWDRIVAKLATDYRCIRYDVRGAGRSSRPSSTSAYTLDHLAADLAAVIDWASPAAPVHLIGHDWGSIQSWEAATDPALSDRIDSFTSISGPCLDHVGYWLRQQWHTDRAGLLKQLRKSWYVFAFHLPGLPSLLWYAGLGRRWPSIVARMEGMTLPENPSQARDGATGIALYRANIVARLRAPRKRRAQMPVQVIVPARDPFVGPGFVAGLDRWVKTLTVKKIDAAHWAIQSEAETIATHCRHFVDAIHAETAPQRTRNPSSPEPAQTSA</sequence>
<dbReference type="Gene3D" id="3.40.50.1820">
    <property type="entry name" value="alpha/beta hydrolase"/>
    <property type="match status" value="1"/>
</dbReference>
<dbReference type="InterPro" id="IPR000073">
    <property type="entry name" value="AB_hydrolase_1"/>
</dbReference>
<protein>
    <submittedName>
        <fullName evidence="3">Haloacetate dehalogenase protein</fullName>
        <ecNumber evidence="3">3.8.1.3</ecNumber>
    </submittedName>
</protein>
<name>U2ENL6_9GAMM</name>
<dbReference type="SUPFAM" id="SSF53474">
    <property type="entry name" value="alpha/beta-Hydrolases"/>
    <property type="match status" value="1"/>
</dbReference>
<feature type="region of interest" description="Disordered" evidence="1">
    <location>
        <begin position="298"/>
        <end position="317"/>
    </location>
</feature>
<organism evidence="3 4">
    <name type="scientific">Salinisphaera shabanensis E1L3A</name>
    <dbReference type="NCBI Taxonomy" id="1033802"/>
    <lineage>
        <taxon>Bacteria</taxon>
        <taxon>Pseudomonadati</taxon>
        <taxon>Pseudomonadota</taxon>
        <taxon>Gammaproteobacteria</taxon>
        <taxon>Salinisphaerales</taxon>
        <taxon>Salinisphaeraceae</taxon>
        <taxon>Salinisphaera</taxon>
    </lineage>
</organism>
<dbReference type="RefSeq" id="WP_006914996.1">
    <property type="nucleotide sequence ID" value="NZ_AFNV02000007.1"/>
</dbReference>
<reference evidence="3 4" key="1">
    <citation type="journal article" date="2011" name="J. Bacteriol.">
        <title>Genome sequence of Salinisphaera shabanensis, a gammaproteobacterium from the harsh, variable environment of the brine-seawater interface of the Shaban Deep in the Red Sea.</title>
        <authorList>
            <person name="Antunes A."/>
            <person name="Alam I."/>
            <person name="Bajic V.B."/>
            <person name="Stingl U."/>
        </authorList>
    </citation>
    <scope>NUCLEOTIDE SEQUENCE [LARGE SCALE GENOMIC DNA]</scope>
    <source>
        <strain evidence="3 4">E1L3A</strain>
    </source>
</reference>
<dbReference type="AlphaFoldDB" id="U2ENL6"/>
<evidence type="ECO:0000313" key="4">
    <source>
        <dbReference type="Proteomes" id="UP000006242"/>
    </source>
</evidence>
<comment type="caution">
    <text evidence="3">The sequence shown here is derived from an EMBL/GenBank/DDBJ whole genome shotgun (WGS) entry which is preliminary data.</text>
</comment>
<proteinExistence type="predicted"/>
<dbReference type="Pfam" id="PF00561">
    <property type="entry name" value="Abhydrolase_1"/>
    <property type="match status" value="1"/>
</dbReference>
<dbReference type="OrthoDB" id="9780765at2"/>
<dbReference type="InterPro" id="IPR029058">
    <property type="entry name" value="AB_hydrolase_fold"/>
</dbReference>
<evidence type="ECO:0000313" key="3">
    <source>
        <dbReference type="EMBL" id="ERJ19722.1"/>
    </source>
</evidence>
<dbReference type="EC" id="3.8.1.3" evidence="3"/>
<dbReference type="STRING" id="1033802.SSPSH_001183"/>
<keyword evidence="3" id="KW-0378">Hydrolase</keyword>
<evidence type="ECO:0000259" key="2">
    <source>
        <dbReference type="Pfam" id="PF00561"/>
    </source>
</evidence>
<dbReference type="PANTHER" id="PTHR43329">
    <property type="entry name" value="EPOXIDE HYDROLASE"/>
    <property type="match status" value="1"/>
</dbReference>
<dbReference type="Proteomes" id="UP000006242">
    <property type="component" value="Unassembled WGS sequence"/>
</dbReference>
<feature type="domain" description="AB hydrolase-1" evidence="2">
    <location>
        <begin position="35"/>
        <end position="277"/>
    </location>
</feature>